<dbReference type="Proteomes" id="UP001143981">
    <property type="component" value="Unassembled WGS sequence"/>
</dbReference>
<accession>A0A9W7YD42</accession>
<dbReference type="AlphaFoldDB" id="A0A9W7YD42"/>
<evidence type="ECO:0000313" key="1">
    <source>
        <dbReference type="EMBL" id="KAJ1728828.1"/>
    </source>
</evidence>
<name>A0A9W7YD42_9FUNG</name>
<dbReference type="OrthoDB" id="3800936at2759"/>
<sequence length="193" mass="21347">MLWQRPLIALPRRAGAGRRGLACLSVYVNYGTHETTVSDLRALFEQVGSVWDVTPAESGASGRQQTRALVRFYAGEHQPGDSPGAPPQLPPPSDAEIAAVTKAADDAVGRFDRSMLNGAQIFVRKASSSPWQLHVWYENRQAAEETARHRPRPEIFPVNPFHEHARQEDDYQKGFMAGFRLGLKDGSQGPNKD</sequence>
<dbReference type="Gene3D" id="3.30.70.330">
    <property type="match status" value="1"/>
</dbReference>
<organism evidence="1 2">
    <name type="scientific">Coemansia biformis</name>
    <dbReference type="NCBI Taxonomy" id="1286918"/>
    <lineage>
        <taxon>Eukaryota</taxon>
        <taxon>Fungi</taxon>
        <taxon>Fungi incertae sedis</taxon>
        <taxon>Zoopagomycota</taxon>
        <taxon>Kickxellomycotina</taxon>
        <taxon>Kickxellomycetes</taxon>
        <taxon>Kickxellales</taxon>
        <taxon>Kickxellaceae</taxon>
        <taxon>Coemansia</taxon>
    </lineage>
</organism>
<protein>
    <submittedName>
        <fullName evidence="1">Uncharacterized protein</fullName>
    </submittedName>
</protein>
<dbReference type="EMBL" id="JANBOI010000731">
    <property type="protein sequence ID" value="KAJ1728828.1"/>
    <property type="molecule type" value="Genomic_DNA"/>
</dbReference>
<gene>
    <name evidence="1" type="ORF">LPJ61_003828</name>
</gene>
<comment type="caution">
    <text evidence="1">The sequence shown here is derived from an EMBL/GenBank/DDBJ whole genome shotgun (WGS) entry which is preliminary data.</text>
</comment>
<keyword evidence="2" id="KW-1185">Reference proteome</keyword>
<reference evidence="1" key="1">
    <citation type="submission" date="2022-07" db="EMBL/GenBank/DDBJ databases">
        <title>Phylogenomic reconstructions and comparative analyses of Kickxellomycotina fungi.</title>
        <authorList>
            <person name="Reynolds N.K."/>
            <person name="Stajich J.E."/>
            <person name="Barry K."/>
            <person name="Grigoriev I.V."/>
            <person name="Crous P."/>
            <person name="Smith M.E."/>
        </authorList>
    </citation>
    <scope>NUCLEOTIDE SEQUENCE</scope>
    <source>
        <strain evidence="1">BCRC 34381</strain>
    </source>
</reference>
<evidence type="ECO:0000313" key="2">
    <source>
        <dbReference type="Proteomes" id="UP001143981"/>
    </source>
</evidence>
<proteinExistence type="predicted"/>
<dbReference type="InterPro" id="IPR012677">
    <property type="entry name" value="Nucleotide-bd_a/b_plait_sf"/>
</dbReference>